<feature type="compositionally biased region" description="Low complexity" evidence="3">
    <location>
        <begin position="837"/>
        <end position="848"/>
    </location>
</feature>
<feature type="compositionally biased region" description="Low complexity" evidence="3">
    <location>
        <begin position="686"/>
        <end position="707"/>
    </location>
</feature>
<evidence type="ECO:0000256" key="5">
    <source>
        <dbReference type="SAM" id="SignalP"/>
    </source>
</evidence>
<feature type="domain" description="Disintegrin" evidence="6">
    <location>
        <begin position="453"/>
        <end position="539"/>
    </location>
</feature>
<feature type="region of interest" description="Disordered" evidence="3">
    <location>
        <begin position="882"/>
        <end position="935"/>
    </location>
</feature>
<dbReference type="EMBL" id="JAQMWT010000630">
    <property type="protein sequence ID" value="KAJ8598869.1"/>
    <property type="molecule type" value="Genomic_DNA"/>
</dbReference>
<keyword evidence="4" id="KW-0812">Transmembrane</keyword>
<evidence type="ECO:0000256" key="3">
    <source>
        <dbReference type="SAM" id="MobiDB-lite"/>
    </source>
</evidence>
<dbReference type="GO" id="GO:0004222">
    <property type="term" value="F:metalloendopeptidase activity"/>
    <property type="evidence" value="ECO:0007669"/>
    <property type="project" value="InterPro"/>
</dbReference>
<dbReference type="PROSITE" id="PS50214">
    <property type="entry name" value="DISINTEGRIN_2"/>
    <property type="match status" value="1"/>
</dbReference>
<feature type="region of interest" description="Disordered" evidence="3">
    <location>
        <begin position="681"/>
        <end position="736"/>
    </location>
</feature>
<dbReference type="InterPro" id="IPR001762">
    <property type="entry name" value="Disintegrin_dom"/>
</dbReference>
<evidence type="ECO:0000256" key="2">
    <source>
        <dbReference type="PROSITE-ProRule" id="PRU00276"/>
    </source>
</evidence>
<feature type="transmembrane region" description="Helical" evidence="4">
    <location>
        <begin position="751"/>
        <end position="773"/>
    </location>
</feature>
<dbReference type="PROSITE" id="PS50215">
    <property type="entry name" value="ADAM_MEPRO"/>
    <property type="match status" value="1"/>
</dbReference>
<protein>
    <submittedName>
        <fullName evidence="8">Uncharacterized protein</fullName>
    </submittedName>
</protein>
<keyword evidence="2" id="KW-0862">Zinc</keyword>
<evidence type="ECO:0000259" key="7">
    <source>
        <dbReference type="PROSITE" id="PS50215"/>
    </source>
</evidence>
<feature type="region of interest" description="Disordered" evidence="3">
    <location>
        <begin position="828"/>
        <end position="866"/>
    </location>
</feature>
<comment type="caution">
    <text evidence="2">Lacks conserved residue(s) required for the propagation of feature annotation.</text>
</comment>
<dbReference type="PANTHER" id="PTHR11905">
    <property type="entry name" value="ADAM A DISINTEGRIN AND METALLOPROTEASE DOMAIN"/>
    <property type="match status" value="1"/>
</dbReference>
<dbReference type="Proteomes" id="UP001230188">
    <property type="component" value="Unassembled WGS sequence"/>
</dbReference>
<dbReference type="AlphaFoldDB" id="A0AAD7U6U4"/>
<feature type="compositionally biased region" description="Low complexity" evidence="3">
    <location>
        <begin position="898"/>
        <end position="913"/>
    </location>
</feature>
<evidence type="ECO:0000256" key="4">
    <source>
        <dbReference type="SAM" id="Phobius"/>
    </source>
</evidence>
<sequence>MYPNIAMRLSLHALSLLGAIAEAARVDVFHLYSHRDATYPLEAGHFRNLGSTARLEVVGHLNVTLDLRRDTEAFSNGYKELEFRGSVFHTKRSGAPWCHYVGTATVHNRTNRVRASVCSGALSAVFGFVDEHGEQRLAEIRWVDNKHHEIVVSGNAGGVLISQDRSSDTKTVVLEPKNEGNRGAESERRLQAEECGPGDTSTKWVSVVVFNDAARYARRGVDTEEQTALIFALVRDLYDGSTIAGRGLRGDGSILGCYVQPQLVGQITWREENPEDLEYASGSSCSDCGDGDSCTDEEVSSSCLLESFQQFTADQRDAIEETLGTEFDAAHLFTGADLDGQRAGLAYKSTLCTNFGVAIDSTYAYDGALHAATLVSHELGHNLGMEHDPEIGNIMGETWTGGVDIAEYQWSNYSREDAAEFFADTYGGSGSRCLDDEPAFDDDGLWAIDDIVETTCGDGIVDANEECDPGIGVVDACCLDDCTLDEDCECSLTDACCDEEGKLMAAGETCRAAVHDACDVEEVCDGVSAECPTDLYVSAGETCASNLSGADGKCYRGTCVAEDDNCVDYVTTSGEAAPILCTDISECSFFYCAAEGSSSCYSFGDPMLDGTPCGSNGQCIQTAFEDTTYAYADPSASSCVESSEIKDYHWYVPSDPCEAEAQCVDETSAVVEDFLCEDEKPEQPGSCTSEPTVSPVPTVTSRPSSGPSFPPSSNPTMSPAPSGSPTANREAGGASDGNSNNVVSWFNKRSFALKVVAVVVIVIIFTCCCVGCWRSSGGIPKRTASQRHRGSRQEPAVTHALPSGFPPMPVGTPEYVQHEVEVVAVPAREPGQVNLPASTRRNSRTRNNAADRKPSGRRPQPTVPTTQAYYSPAMVGAYPRYETAQPSSSLQEEQDRQLAAALAASDDYSDSAYFQHEPRAPPYPPNHYPLYTSDV</sequence>
<dbReference type="InterPro" id="IPR001590">
    <property type="entry name" value="Peptidase_M12B"/>
</dbReference>
<evidence type="ECO:0000256" key="1">
    <source>
        <dbReference type="ARBA" id="ARBA00023157"/>
    </source>
</evidence>
<feature type="signal peptide" evidence="5">
    <location>
        <begin position="1"/>
        <end position="23"/>
    </location>
</feature>
<dbReference type="FunFam" id="4.10.70.10:FF:000003">
    <property type="entry name" value="Disintegrin and metalloproteinase domain-containing protein 17"/>
    <property type="match status" value="1"/>
</dbReference>
<keyword evidence="5" id="KW-0732">Signal</keyword>
<evidence type="ECO:0000313" key="9">
    <source>
        <dbReference type="Proteomes" id="UP001230188"/>
    </source>
</evidence>
<evidence type="ECO:0000259" key="6">
    <source>
        <dbReference type="PROSITE" id="PS50214"/>
    </source>
</evidence>
<dbReference type="Gene3D" id="4.10.70.10">
    <property type="entry name" value="Disintegrin domain"/>
    <property type="match status" value="1"/>
</dbReference>
<feature type="compositionally biased region" description="Basic and acidic residues" evidence="3">
    <location>
        <begin position="176"/>
        <end position="192"/>
    </location>
</feature>
<gene>
    <name evidence="8" type="ORF">CTAYLR_010459</name>
</gene>
<reference evidence="8" key="1">
    <citation type="submission" date="2023-01" db="EMBL/GenBank/DDBJ databases">
        <title>Metagenome sequencing of chrysophaentin producing Chrysophaeum taylorii.</title>
        <authorList>
            <person name="Davison J."/>
            <person name="Bewley C."/>
        </authorList>
    </citation>
    <scope>NUCLEOTIDE SEQUENCE</scope>
    <source>
        <strain evidence="8">NIES-1699</strain>
    </source>
</reference>
<dbReference type="Pfam" id="PF01421">
    <property type="entry name" value="Reprolysin"/>
    <property type="match status" value="1"/>
</dbReference>
<dbReference type="SUPFAM" id="SSF57552">
    <property type="entry name" value="Blood coagulation inhibitor (disintegrin)"/>
    <property type="match status" value="1"/>
</dbReference>
<evidence type="ECO:0000313" key="8">
    <source>
        <dbReference type="EMBL" id="KAJ8598869.1"/>
    </source>
</evidence>
<proteinExistence type="predicted"/>
<organism evidence="8 9">
    <name type="scientific">Chrysophaeum taylorii</name>
    <dbReference type="NCBI Taxonomy" id="2483200"/>
    <lineage>
        <taxon>Eukaryota</taxon>
        <taxon>Sar</taxon>
        <taxon>Stramenopiles</taxon>
        <taxon>Ochrophyta</taxon>
        <taxon>Pelagophyceae</taxon>
        <taxon>Pelagomonadales</taxon>
        <taxon>Pelagomonadaceae</taxon>
        <taxon>Chrysophaeum</taxon>
    </lineage>
</organism>
<dbReference type="SMART" id="SM00050">
    <property type="entry name" value="DISIN"/>
    <property type="match status" value="1"/>
</dbReference>
<dbReference type="Gene3D" id="3.40.390.10">
    <property type="entry name" value="Collagenase (Catalytic Domain)"/>
    <property type="match status" value="1"/>
</dbReference>
<keyword evidence="4" id="KW-0472">Membrane</keyword>
<feature type="binding site" evidence="2">
    <location>
        <position position="381"/>
    </location>
    <ligand>
        <name>Zn(2+)</name>
        <dbReference type="ChEBI" id="CHEBI:29105"/>
        <note>catalytic</note>
    </ligand>
</feature>
<keyword evidence="4" id="KW-1133">Transmembrane helix</keyword>
<feature type="active site" evidence="2">
    <location>
        <position position="378"/>
    </location>
</feature>
<name>A0AAD7U6U4_9STRA</name>
<accession>A0AAD7U6U4</accession>
<dbReference type="GO" id="GO:0006508">
    <property type="term" value="P:proteolysis"/>
    <property type="evidence" value="ECO:0007669"/>
    <property type="project" value="InterPro"/>
</dbReference>
<feature type="chain" id="PRO_5041901325" evidence="5">
    <location>
        <begin position="24"/>
        <end position="935"/>
    </location>
</feature>
<dbReference type="InterPro" id="IPR024079">
    <property type="entry name" value="MetalloPept_cat_dom_sf"/>
</dbReference>
<keyword evidence="2" id="KW-0479">Metal-binding</keyword>
<keyword evidence="1" id="KW-1015">Disulfide bond</keyword>
<dbReference type="InterPro" id="IPR036436">
    <property type="entry name" value="Disintegrin_dom_sf"/>
</dbReference>
<feature type="region of interest" description="Disordered" evidence="3">
    <location>
        <begin position="779"/>
        <end position="806"/>
    </location>
</feature>
<feature type="region of interest" description="Disordered" evidence="3">
    <location>
        <begin position="176"/>
        <end position="197"/>
    </location>
</feature>
<feature type="binding site" evidence="2">
    <location>
        <position position="377"/>
    </location>
    <ligand>
        <name>Zn(2+)</name>
        <dbReference type="ChEBI" id="CHEBI:29105"/>
        <note>catalytic</note>
    </ligand>
</feature>
<keyword evidence="9" id="KW-1185">Reference proteome</keyword>
<comment type="caution">
    <text evidence="8">The sequence shown here is derived from an EMBL/GenBank/DDBJ whole genome shotgun (WGS) entry which is preliminary data.</text>
</comment>
<feature type="domain" description="Peptidase M12B" evidence="7">
    <location>
        <begin position="203"/>
        <end position="388"/>
    </location>
</feature>
<dbReference type="PANTHER" id="PTHR11905:SF159">
    <property type="entry name" value="ADAM METALLOPROTEASE"/>
    <property type="match status" value="1"/>
</dbReference>
<dbReference type="GO" id="GO:0046872">
    <property type="term" value="F:metal ion binding"/>
    <property type="evidence" value="ECO:0007669"/>
    <property type="project" value="UniProtKB-KW"/>
</dbReference>
<feature type="compositionally biased region" description="Polar residues" evidence="3">
    <location>
        <begin position="716"/>
        <end position="727"/>
    </location>
</feature>
<dbReference type="Pfam" id="PF00200">
    <property type="entry name" value="Disintegrin"/>
    <property type="match status" value="1"/>
</dbReference>
<dbReference type="SUPFAM" id="SSF55486">
    <property type="entry name" value="Metalloproteases ('zincins'), catalytic domain"/>
    <property type="match status" value="1"/>
</dbReference>
<feature type="binding site" evidence="2">
    <location>
        <position position="387"/>
    </location>
    <ligand>
        <name>Zn(2+)</name>
        <dbReference type="ChEBI" id="CHEBI:29105"/>
        <note>catalytic</note>
    </ligand>
</feature>